<comment type="caution">
    <text evidence="2">The sequence shown here is derived from an EMBL/GenBank/DDBJ whole genome shotgun (WGS) entry which is preliminary data.</text>
</comment>
<accession>A0ABQ7BRM7</accession>
<organism evidence="2 3">
    <name type="scientific">Brassica cretica</name>
    <name type="common">Mustard</name>
    <dbReference type="NCBI Taxonomy" id="69181"/>
    <lineage>
        <taxon>Eukaryota</taxon>
        <taxon>Viridiplantae</taxon>
        <taxon>Streptophyta</taxon>
        <taxon>Embryophyta</taxon>
        <taxon>Tracheophyta</taxon>
        <taxon>Spermatophyta</taxon>
        <taxon>Magnoliopsida</taxon>
        <taxon>eudicotyledons</taxon>
        <taxon>Gunneridae</taxon>
        <taxon>Pentapetalae</taxon>
        <taxon>rosids</taxon>
        <taxon>malvids</taxon>
        <taxon>Brassicales</taxon>
        <taxon>Brassicaceae</taxon>
        <taxon>Brassiceae</taxon>
        <taxon>Brassica</taxon>
    </lineage>
</organism>
<keyword evidence="1" id="KW-1133">Transmembrane helix</keyword>
<name>A0ABQ7BRM7_BRACR</name>
<keyword evidence="1" id="KW-0472">Membrane</keyword>
<feature type="transmembrane region" description="Helical" evidence="1">
    <location>
        <begin position="6"/>
        <end position="31"/>
    </location>
</feature>
<evidence type="ECO:0000256" key="1">
    <source>
        <dbReference type="SAM" id="Phobius"/>
    </source>
</evidence>
<keyword evidence="1" id="KW-0812">Transmembrane</keyword>
<dbReference type="EMBL" id="QGKV02000832">
    <property type="protein sequence ID" value="KAF3542526.1"/>
    <property type="molecule type" value="Genomic_DNA"/>
</dbReference>
<protein>
    <submittedName>
        <fullName evidence="2">Uncharacterized protein</fullName>
    </submittedName>
</protein>
<dbReference type="Proteomes" id="UP000266723">
    <property type="component" value="Unassembled WGS sequence"/>
</dbReference>
<evidence type="ECO:0000313" key="3">
    <source>
        <dbReference type="Proteomes" id="UP000266723"/>
    </source>
</evidence>
<evidence type="ECO:0000313" key="2">
    <source>
        <dbReference type="EMBL" id="KAF3542526.1"/>
    </source>
</evidence>
<proteinExistence type="predicted"/>
<keyword evidence="3" id="KW-1185">Reference proteome</keyword>
<sequence>MGSASLVLFARLSVSGLVIAVLVVYWALLLVPHQGLTYSTLDSSSSADGDGLHYCKWRSDSDTQMVAWFKKDEESSSPMAARSGIGLCCVWDMDKVPLLIWSFLKLLQCLNIQSGWIRI</sequence>
<reference evidence="2 3" key="1">
    <citation type="journal article" date="2020" name="BMC Genomics">
        <title>Intraspecific diversification of the crop wild relative Brassica cretica Lam. using demographic model selection.</title>
        <authorList>
            <person name="Kioukis A."/>
            <person name="Michalopoulou V.A."/>
            <person name="Briers L."/>
            <person name="Pirintsos S."/>
            <person name="Studholme D.J."/>
            <person name="Pavlidis P."/>
            <person name="Sarris P.F."/>
        </authorList>
    </citation>
    <scope>NUCLEOTIDE SEQUENCE [LARGE SCALE GENOMIC DNA]</scope>
    <source>
        <strain evidence="3">cv. PFS-1207/04</strain>
    </source>
</reference>
<gene>
    <name evidence="2" type="ORF">DY000_02008595</name>
</gene>